<dbReference type="Proteomes" id="UP000214365">
    <property type="component" value="Unassembled WGS sequence"/>
</dbReference>
<keyword evidence="4" id="KW-1185">Reference proteome</keyword>
<dbReference type="Pfam" id="PF23302">
    <property type="entry name" value="HTH_DNAJC9"/>
    <property type="match status" value="1"/>
</dbReference>
<dbReference type="InterPro" id="IPR056453">
    <property type="entry name" value="HTH_DNAJC9"/>
</dbReference>
<dbReference type="PRINTS" id="PR00625">
    <property type="entry name" value="JDOMAIN"/>
</dbReference>
<dbReference type="CDD" id="cd06257">
    <property type="entry name" value="DnaJ"/>
    <property type="match status" value="1"/>
</dbReference>
<evidence type="ECO:0000313" key="4">
    <source>
        <dbReference type="Proteomes" id="UP000214365"/>
    </source>
</evidence>
<feature type="compositionally biased region" description="Basic and acidic residues" evidence="1">
    <location>
        <begin position="196"/>
        <end position="216"/>
    </location>
</feature>
<reference evidence="3 4" key="1">
    <citation type="submission" date="2015-06" db="EMBL/GenBank/DDBJ databases">
        <title>Talaromyces atroroseus IBT 11181 draft genome.</title>
        <authorList>
            <person name="Rasmussen K.B."/>
            <person name="Rasmussen S."/>
            <person name="Petersen B."/>
            <person name="Sicheritz-Ponten T."/>
            <person name="Mortensen U.H."/>
            <person name="Thrane U."/>
        </authorList>
    </citation>
    <scope>NUCLEOTIDE SEQUENCE [LARGE SCALE GENOMIC DNA]</scope>
    <source>
        <strain evidence="3 4">IBT 11181</strain>
    </source>
</reference>
<accession>A0A225B018</accession>
<comment type="caution">
    <text evidence="3">The sequence shown here is derived from an EMBL/GenBank/DDBJ whole genome shotgun (WGS) entry which is preliminary data.</text>
</comment>
<dbReference type="InterPro" id="IPR001623">
    <property type="entry name" value="DnaJ_domain"/>
</dbReference>
<dbReference type="SMART" id="SM00271">
    <property type="entry name" value="DnaJ"/>
    <property type="match status" value="1"/>
</dbReference>
<name>A0A225B018_TALAT</name>
<dbReference type="InterPro" id="IPR052594">
    <property type="entry name" value="J_domain-containing_protein"/>
</dbReference>
<dbReference type="Pfam" id="PF00226">
    <property type="entry name" value="DnaJ"/>
    <property type="match status" value="1"/>
</dbReference>
<proteinExistence type="predicted"/>
<feature type="compositionally biased region" description="Basic residues" evidence="1">
    <location>
        <begin position="286"/>
        <end position="300"/>
    </location>
</feature>
<dbReference type="RefSeq" id="XP_020121420.1">
    <property type="nucleotide sequence ID" value="XM_020265489.1"/>
</dbReference>
<protein>
    <recommendedName>
        <fullName evidence="2">J domain-containing protein</fullName>
    </recommendedName>
</protein>
<dbReference type="EMBL" id="LFMY01000004">
    <property type="protein sequence ID" value="OKL61299.1"/>
    <property type="molecule type" value="Genomic_DNA"/>
</dbReference>
<dbReference type="InterPro" id="IPR018253">
    <property type="entry name" value="DnaJ_domain_CS"/>
</dbReference>
<dbReference type="GO" id="GO:0005634">
    <property type="term" value="C:nucleus"/>
    <property type="evidence" value="ECO:0007669"/>
    <property type="project" value="TreeGrafter"/>
</dbReference>
<dbReference type="PROSITE" id="PS50076">
    <property type="entry name" value="DNAJ_2"/>
    <property type="match status" value="1"/>
</dbReference>
<dbReference type="InterPro" id="IPR036869">
    <property type="entry name" value="J_dom_sf"/>
</dbReference>
<dbReference type="OrthoDB" id="110024at2759"/>
<dbReference type="GeneID" id="31002968"/>
<dbReference type="SUPFAM" id="SSF46565">
    <property type="entry name" value="Chaperone J-domain"/>
    <property type="match status" value="1"/>
</dbReference>
<dbReference type="FunFam" id="1.10.287.110:FF:000110">
    <property type="entry name" value="DnaJ domain protein (AFU_orthologue AFUA_2G13210)"/>
    <property type="match status" value="1"/>
</dbReference>
<dbReference type="PROSITE" id="PS00636">
    <property type="entry name" value="DNAJ_1"/>
    <property type="match status" value="1"/>
</dbReference>
<dbReference type="AlphaFoldDB" id="A0A225B018"/>
<dbReference type="GO" id="GO:0042393">
    <property type="term" value="F:histone binding"/>
    <property type="evidence" value="ECO:0007669"/>
    <property type="project" value="EnsemblFungi"/>
</dbReference>
<evidence type="ECO:0000256" key="1">
    <source>
        <dbReference type="SAM" id="MobiDB-lite"/>
    </source>
</evidence>
<feature type="domain" description="J" evidence="2">
    <location>
        <begin position="16"/>
        <end position="83"/>
    </location>
</feature>
<gene>
    <name evidence="3" type="ORF">UA08_03213</name>
</gene>
<dbReference type="Gene3D" id="1.10.287.110">
    <property type="entry name" value="DnaJ domain"/>
    <property type="match status" value="1"/>
</dbReference>
<dbReference type="PANTHER" id="PTHR44144:SF1">
    <property type="entry name" value="DNAJ HOMOLOG SUBFAMILY C MEMBER 9"/>
    <property type="match status" value="1"/>
</dbReference>
<feature type="region of interest" description="Disordered" evidence="1">
    <location>
        <begin position="181"/>
        <end position="300"/>
    </location>
</feature>
<organism evidence="3 4">
    <name type="scientific">Talaromyces atroroseus</name>
    <dbReference type="NCBI Taxonomy" id="1441469"/>
    <lineage>
        <taxon>Eukaryota</taxon>
        <taxon>Fungi</taxon>
        <taxon>Dikarya</taxon>
        <taxon>Ascomycota</taxon>
        <taxon>Pezizomycotina</taxon>
        <taxon>Eurotiomycetes</taxon>
        <taxon>Eurotiomycetidae</taxon>
        <taxon>Eurotiales</taxon>
        <taxon>Trichocomaceae</taxon>
        <taxon>Talaromyces</taxon>
        <taxon>Talaromyces sect. Trachyspermi</taxon>
    </lineage>
</organism>
<dbReference type="GO" id="GO:0031072">
    <property type="term" value="F:heat shock protein binding"/>
    <property type="evidence" value="ECO:0007669"/>
    <property type="project" value="TreeGrafter"/>
</dbReference>
<dbReference type="PANTHER" id="PTHR44144">
    <property type="entry name" value="DNAJ HOMOLOG SUBFAMILY C MEMBER 9"/>
    <property type="match status" value="1"/>
</dbReference>
<evidence type="ECO:0000313" key="3">
    <source>
        <dbReference type="EMBL" id="OKL61299.1"/>
    </source>
</evidence>
<evidence type="ECO:0000259" key="2">
    <source>
        <dbReference type="PROSITE" id="PS50076"/>
    </source>
</evidence>
<dbReference type="GO" id="GO:0005737">
    <property type="term" value="C:cytoplasm"/>
    <property type="evidence" value="ECO:0007669"/>
    <property type="project" value="TreeGrafter"/>
</dbReference>
<sequence>MSKDEDLAGKPPASINPYEVLAVEEKATADEIKSAYRKKALKHHPDKAPHESRDEAKQKFQEIAFAYAILSDERRRRRYDLTGNTSETLDLEDDDFNWTEFYREQFSGVVDTSAIDKIKKEYQNSDEERADLLAAFEQHKGDLDRVYEVVMLSNVLDDDERFRAIIDKAIAEGEVKGWPKYTEEPESKRQKRLKHAKQEAAEAEEAAKELEEEKRSSSSAKGKGRKKNKATKEDDNALAALIQQRQKSRAANFFDDLEAKYAPKGRGTKRSAADEPSEEAFAAVGARKKHSKEKAKRSRA</sequence>